<name>A0A7K1U5I9_9BACT</name>
<gene>
    <name evidence="1" type="ORF">GO493_15290</name>
</gene>
<protein>
    <submittedName>
        <fullName evidence="1">Uncharacterized protein</fullName>
    </submittedName>
</protein>
<sequence>MRKHLLLAGVAGMAALALFSCRKEQQTAPQTTETSTVAGAREGGDELDAILQDLAPETYLLAFDGLPANNYITKPLYGALSEEAQFGGSGYPFPFPYLGKLGYDRAPFRKIWIKTCPTMIPVFDIAKRAAELVQKADPRTFADLTIFEAGKEQQVLATKSFLTAAANLQPDVIDNKVTAGLPLAKFRLTIPAGTSLPYFTRGFYGTGDITQVAGATGRLTIYNGLKWEDILRRKYPNLIGCFDPEILKILRERFVRVSPQFEKLNMEEVAGGAIVGL</sequence>
<accession>A0A7K1U5I9</accession>
<dbReference type="EMBL" id="WRXN01000006">
    <property type="protein sequence ID" value="MVT09632.1"/>
    <property type="molecule type" value="Genomic_DNA"/>
</dbReference>
<proteinExistence type="predicted"/>
<dbReference type="PROSITE" id="PS51257">
    <property type="entry name" value="PROKAR_LIPOPROTEIN"/>
    <property type="match status" value="1"/>
</dbReference>
<dbReference type="AlphaFoldDB" id="A0A7K1U5I9"/>
<dbReference type="Proteomes" id="UP000461730">
    <property type="component" value="Unassembled WGS sequence"/>
</dbReference>
<reference evidence="1 2" key="1">
    <citation type="submission" date="2019-12" db="EMBL/GenBank/DDBJ databases">
        <title>Chitinophaga sp. strain ysch24 (GDMCC 1.1355), whole genome shotgun sequence.</title>
        <authorList>
            <person name="Zhang X."/>
        </authorList>
    </citation>
    <scope>NUCLEOTIDE SEQUENCE [LARGE SCALE GENOMIC DNA]</scope>
    <source>
        <strain evidence="2">ysch24</strain>
    </source>
</reference>
<evidence type="ECO:0000313" key="2">
    <source>
        <dbReference type="Proteomes" id="UP000461730"/>
    </source>
</evidence>
<dbReference type="RefSeq" id="WP_157307076.1">
    <property type="nucleotide sequence ID" value="NZ_WRXN01000006.1"/>
</dbReference>
<comment type="caution">
    <text evidence="1">The sequence shown here is derived from an EMBL/GenBank/DDBJ whole genome shotgun (WGS) entry which is preliminary data.</text>
</comment>
<keyword evidence="2" id="KW-1185">Reference proteome</keyword>
<organism evidence="1 2">
    <name type="scientific">Chitinophaga tropicalis</name>
    <dbReference type="NCBI Taxonomy" id="2683588"/>
    <lineage>
        <taxon>Bacteria</taxon>
        <taxon>Pseudomonadati</taxon>
        <taxon>Bacteroidota</taxon>
        <taxon>Chitinophagia</taxon>
        <taxon>Chitinophagales</taxon>
        <taxon>Chitinophagaceae</taxon>
        <taxon>Chitinophaga</taxon>
    </lineage>
</organism>
<evidence type="ECO:0000313" key="1">
    <source>
        <dbReference type="EMBL" id="MVT09632.1"/>
    </source>
</evidence>